<keyword evidence="14" id="KW-1185">Reference proteome</keyword>
<dbReference type="GO" id="GO:0046872">
    <property type="term" value="F:metal ion binding"/>
    <property type="evidence" value="ECO:0007669"/>
    <property type="project" value="UniProtKB-KW"/>
</dbReference>
<evidence type="ECO:0000256" key="4">
    <source>
        <dbReference type="ARBA" id="ARBA00022692"/>
    </source>
</evidence>
<feature type="binding site" description="axial binding residue" evidence="11">
    <location>
        <position position="2"/>
    </location>
    <ligand>
        <name>heme b</name>
        <dbReference type="ChEBI" id="CHEBI:60344"/>
        <note>ligand shared with SDHC</note>
    </ligand>
    <ligandPart>
        <name>Fe</name>
        <dbReference type="ChEBI" id="CHEBI:18248"/>
    </ligandPart>
</feature>
<organism evidence="14">
    <name type="scientific">Harpegnathos saltator</name>
    <name type="common">Jerdon's jumping ant</name>
    <dbReference type="NCBI Taxonomy" id="610380"/>
    <lineage>
        <taxon>Eukaryota</taxon>
        <taxon>Metazoa</taxon>
        <taxon>Ecdysozoa</taxon>
        <taxon>Arthropoda</taxon>
        <taxon>Hexapoda</taxon>
        <taxon>Insecta</taxon>
        <taxon>Pterygota</taxon>
        <taxon>Neoptera</taxon>
        <taxon>Endopterygota</taxon>
        <taxon>Hymenoptera</taxon>
        <taxon>Apocrita</taxon>
        <taxon>Aculeata</taxon>
        <taxon>Formicoidea</taxon>
        <taxon>Formicidae</taxon>
        <taxon>Ponerinae</taxon>
        <taxon>Ponerini</taxon>
        <taxon>Harpegnathos</taxon>
    </lineage>
</organism>
<evidence type="ECO:0000256" key="9">
    <source>
        <dbReference type="ARBA" id="ARBA00023136"/>
    </source>
</evidence>
<dbReference type="OMA" id="TRIWAAK"/>
<comment type="function">
    <text evidence="12">Membrane-anchoring subunit of succinate dehydrogenase (SDH) that is involved in complex II of the mitochondrial electron transport chain and is responsible for transferring electrons from succinate to ubiquinone (coenzyme Q).</text>
</comment>
<dbReference type="OrthoDB" id="18577at2759"/>
<protein>
    <recommendedName>
        <fullName evidence="12">Succinate dehydrogenase [ubiquinone] cytochrome b small subunit</fullName>
    </recommendedName>
</protein>
<evidence type="ECO:0000256" key="12">
    <source>
        <dbReference type="RuleBase" id="RU364031"/>
    </source>
</evidence>
<dbReference type="AlphaFoldDB" id="E2BIN2"/>
<dbReference type="InterPro" id="IPR007992">
    <property type="entry name" value="CybS"/>
</dbReference>
<dbReference type="STRING" id="610380.E2BIN2"/>
<feature type="transmembrane region" description="Helical" evidence="12">
    <location>
        <begin position="27"/>
        <end position="48"/>
    </location>
</feature>
<dbReference type="GO" id="GO:0006121">
    <property type="term" value="P:mitochondrial electron transport, succinate to ubiquinone"/>
    <property type="evidence" value="ECO:0007669"/>
    <property type="project" value="TreeGrafter"/>
</dbReference>
<dbReference type="InterPro" id="IPR034804">
    <property type="entry name" value="SQR/QFR_C/D"/>
</dbReference>
<comment type="caution">
    <text evidence="12">Lacks conserved residue(s) required for the propagation of feature annotation.</text>
</comment>
<keyword evidence="12" id="KW-0816">Tricarboxylic acid cycle</keyword>
<evidence type="ECO:0000256" key="8">
    <source>
        <dbReference type="ARBA" id="ARBA00023128"/>
    </source>
</evidence>
<keyword evidence="5 12" id="KW-0999">Mitochondrion inner membrane</keyword>
<keyword evidence="13" id="KW-0830">Ubiquinone</keyword>
<evidence type="ECO:0000256" key="6">
    <source>
        <dbReference type="ARBA" id="ARBA00022946"/>
    </source>
</evidence>
<reference evidence="13 14" key="1">
    <citation type="journal article" date="2010" name="Science">
        <title>Genomic comparison of the ants Camponotus floridanus and Harpegnathos saltator.</title>
        <authorList>
            <person name="Bonasio R."/>
            <person name="Zhang G."/>
            <person name="Ye C."/>
            <person name="Mutti N.S."/>
            <person name="Fang X."/>
            <person name="Qin N."/>
            <person name="Donahue G."/>
            <person name="Yang P."/>
            <person name="Li Q."/>
            <person name="Li C."/>
            <person name="Zhang P."/>
            <person name="Huang Z."/>
            <person name="Berger S.L."/>
            <person name="Reinberg D."/>
            <person name="Wang J."/>
            <person name="Liebig J."/>
        </authorList>
    </citation>
    <scope>NUCLEOTIDE SEQUENCE [LARGE SCALE GENOMIC DNA]</scope>
    <source>
        <strain evidence="13 14">R22 G/1</strain>
    </source>
</reference>
<evidence type="ECO:0000256" key="2">
    <source>
        <dbReference type="ARBA" id="ARBA00007294"/>
    </source>
</evidence>
<dbReference type="PANTHER" id="PTHR13337:SF2">
    <property type="entry name" value="SUCCINATE DEHYDROGENASE [UBIQUINONE] CYTOCHROME B SMALL SUBUNIT, MITOCHONDRIAL"/>
    <property type="match status" value="1"/>
</dbReference>
<comment type="subcellular location">
    <subcellularLocation>
        <location evidence="1 12">Mitochondrion inner membrane</location>
        <topology evidence="1 12">Multi-pass membrane protein</topology>
    </subcellularLocation>
</comment>
<evidence type="ECO:0000313" key="13">
    <source>
        <dbReference type="EMBL" id="EFN84479.1"/>
    </source>
</evidence>
<evidence type="ECO:0000256" key="5">
    <source>
        <dbReference type="ARBA" id="ARBA00022792"/>
    </source>
</evidence>
<dbReference type="GO" id="GO:0048039">
    <property type="term" value="F:ubiquinone binding"/>
    <property type="evidence" value="ECO:0007669"/>
    <property type="project" value="TreeGrafter"/>
</dbReference>
<evidence type="ECO:0000256" key="1">
    <source>
        <dbReference type="ARBA" id="ARBA00004448"/>
    </source>
</evidence>
<dbReference type="Proteomes" id="UP000008237">
    <property type="component" value="Unassembled WGS sequence"/>
</dbReference>
<keyword evidence="7 12" id="KW-1133">Transmembrane helix</keyword>
<keyword evidence="11" id="KW-0408">Iron</keyword>
<keyword evidence="3 12" id="KW-0813">Transport</keyword>
<dbReference type="PANTHER" id="PTHR13337">
    <property type="entry name" value="SUCCINATE DEHYDROGENASE"/>
    <property type="match status" value="1"/>
</dbReference>
<dbReference type="Gene3D" id="1.20.1300.10">
    <property type="entry name" value="Fumarate reductase/succinate dehydrogenase, transmembrane subunit"/>
    <property type="match status" value="1"/>
</dbReference>
<comment type="similarity">
    <text evidence="2 12">Belongs to the CybS family.</text>
</comment>
<dbReference type="InParanoid" id="E2BIN2"/>
<keyword evidence="12" id="KW-0249">Electron transport</keyword>
<keyword evidence="12" id="KW-0349">Heme</keyword>
<gene>
    <name evidence="13" type="ORF">EAI_13169</name>
</gene>
<keyword evidence="11 12" id="KW-0479">Metal-binding</keyword>
<dbReference type="GO" id="GO:0006099">
    <property type="term" value="P:tricarboxylic acid cycle"/>
    <property type="evidence" value="ECO:0007669"/>
    <property type="project" value="UniProtKB-KW"/>
</dbReference>
<sequence length="73" mass="8041">MHSHWGLEAIIVDYVRPIVFGTIMPKVATLMLNLLSIATLTGLLLLIYNGPGLTKVIKQMWAVSSSKTKTKTD</sequence>
<dbReference type="EMBL" id="GL448516">
    <property type="protein sequence ID" value="EFN84479.1"/>
    <property type="molecule type" value="Genomic_DNA"/>
</dbReference>
<accession>E2BIN2</accession>
<name>E2BIN2_HARSA</name>
<keyword evidence="6 12" id="KW-0809">Transit peptide</keyword>
<keyword evidence="8 12" id="KW-0496">Mitochondrion</keyword>
<keyword evidence="4 12" id="KW-0812">Transmembrane</keyword>
<keyword evidence="9 12" id="KW-0472">Membrane</keyword>
<dbReference type="GO" id="GO:0020037">
    <property type="term" value="F:heme binding"/>
    <property type="evidence" value="ECO:0007669"/>
    <property type="project" value="TreeGrafter"/>
</dbReference>
<evidence type="ECO:0000256" key="10">
    <source>
        <dbReference type="PIRSR" id="PIRSR607992-1"/>
    </source>
</evidence>
<dbReference type="GO" id="GO:0005743">
    <property type="term" value="C:mitochondrial inner membrane"/>
    <property type="evidence" value="ECO:0007669"/>
    <property type="project" value="UniProtKB-SubCell"/>
</dbReference>
<feature type="binding site" evidence="10">
    <location>
        <position position="14"/>
    </location>
    <ligand>
        <name>a ubiquinone</name>
        <dbReference type="ChEBI" id="CHEBI:16389"/>
        <note>ligand shared with IP/SDHB</note>
    </ligand>
</feature>
<evidence type="ECO:0000313" key="14">
    <source>
        <dbReference type="Proteomes" id="UP000008237"/>
    </source>
</evidence>
<evidence type="ECO:0000256" key="3">
    <source>
        <dbReference type="ARBA" id="ARBA00022448"/>
    </source>
</evidence>
<evidence type="ECO:0000256" key="11">
    <source>
        <dbReference type="PIRSR" id="PIRSR607992-2"/>
    </source>
</evidence>
<proteinExistence type="inferred from homology"/>
<dbReference type="Pfam" id="PF05328">
    <property type="entry name" value="CybS"/>
    <property type="match status" value="1"/>
</dbReference>
<evidence type="ECO:0000256" key="7">
    <source>
        <dbReference type="ARBA" id="ARBA00022989"/>
    </source>
</evidence>